<evidence type="ECO:0000313" key="4">
    <source>
        <dbReference type="Proteomes" id="UP000216840"/>
    </source>
</evidence>
<protein>
    <submittedName>
        <fullName evidence="3">Uncharacterized protein</fullName>
    </submittedName>
</protein>
<sequence>MAPIKFEEQLKEKLEKRTLSPSEGSWSKLAERLGTEEGRSKKPFYWWLGVAAGLVILMAVTIQFFNNEENEAIIPTLVEEEVETTPKKPTDIIVDEVKTNAVVATDETSNNKNNESTTTKAPLTDYKKTVQNQSKSQTKIAGNRSSLDDKLTTRKGQKPKQDMQNVIGEDELRESVAATLKNFRSETKPVTDREVDSLLKMANKELLKGKFLKDASRTVDATSLLISVEDEMGESFRTKVFEALKDGYETIKTAVVHRNH</sequence>
<dbReference type="OrthoDB" id="1247025at2"/>
<organism evidence="3 4">
    <name type="scientific">Winogradskyella aurantia</name>
    <dbReference type="NCBI Taxonomy" id="1915063"/>
    <lineage>
        <taxon>Bacteria</taxon>
        <taxon>Pseudomonadati</taxon>
        <taxon>Bacteroidota</taxon>
        <taxon>Flavobacteriia</taxon>
        <taxon>Flavobacteriales</taxon>
        <taxon>Flavobacteriaceae</taxon>
        <taxon>Winogradskyella</taxon>
    </lineage>
</organism>
<dbReference type="Proteomes" id="UP000216840">
    <property type="component" value="Unassembled WGS sequence"/>
</dbReference>
<name>A0A265UPB2_9FLAO</name>
<gene>
    <name evidence="3" type="ORF">CA834_12640</name>
</gene>
<evidence type="ECO:0000313" key="3">
    <source>
        <dbReference type="EMBL" id="OZV67161.1"/>
    </source>
</evidence>
<keyword evidence="4" id="KW-1185">Reference proteome</keyword>
<keyword evidence="2" id="KW-1133">Transmembrane helix</keyword>
<dbReference type="AlphaFoldDB" id="A0A265UPB2"/>
<dbReference type="RefSeq" id="WP_094969082.1">
    <property type="nucleotide sequence ID" value="NZ_NGJN01000007.1"/>
</dbReference>
<reference evidence="3 4" key="1">
    <citation type="submission" date="2017-05" db="EMBL/GenBank/DDBJ databases">
        <title>The draft genome sequence of Idiomarina salinarum WNB302.</title>
        <authorList>
            <person name="Sun Y."/>
            <person name="Chen B."/>
            <person name="Du Z."/>
        </authorList>
    </citation>
    <scope>NUCLEOTIDE SEQUENCE [LARGE SCALE GENOMIC DNA]</scope>
    <source>
        <strain evidence="3 4">WNB302</strain>
    </source>
</reference>
<evidence type="ECO:0000256" key="2">
    <source>
        <dbReference type="SAM" id="Phobius"/>
    </source>
</evidence>
<feature type="compositionally biased region" description="Polar residues" evidence="1">
    <location>
        <begin position="129"/>
        <end position="145"/>
    </location>
</feature>
<accession>A0A265UPB2</accession>
<feature type="transmembrane region" description="Helical" evidence="2">
    <location>
        <begin position="44"/>
        <end position="65"/>
    </location>
</feature>
<feature type="compositionally biased region" description="Low complexity" evidence="1">
    <location>
        <begin position="107"/>
        <end position="120"/>
    </location>
</feature>
<feature type="region of interest" description="Disordered" evidence="1">
    <location>
        <begin position="104"/>
        <end position="163"/>
    </location>
</feature>
<dbReference type="EMBL" id="NGJN01000007">
    <property type="protein sequence ID" value="OZV67161.1"/>
    <property type="molecule type" value="Genomic_DNA"/>
</dbReference>
<comment type="caution">
    <text evidence="3">The sequence shown here is derived from an EMBL/GenBank/DDBJ whole genome shotgun (WGS) entry which is preliminary data.</text>
</comment>
<keyword evidence="2" id="KW-0472">Membrane</keyword>
<keyword evidence="2" id="KW-0812">Transmembrane</keyword>
<evidence type="ECO:0000256" key="1">
    <source>
        <dbReference type="SAM" id="MobiDB-lite"/>
    </source>
</evidence>
<proteinExistence type="predicted"/>